<reference evidence="1 2" key="1">
    <citation type="journal article" date="2000" name="Arch. Microbiol.">
        <title>Rhodobaca bogoriensis gen. nov. and sp. nov., an alkaliphilic purple nonsulfur bacterium from African Rift Valley soda lakes.</title>
        <authorList>
            <person name="Milford A.D."/>
            <person name="Achenbach L.A."/>
            <person name="Jung D.O."/>
            <person name="Madigan M.T."/>
        </authorList>
    </citation>
    <scope>NUCLEOTIDE SEQUENCE [LARGE SCALE GENOMIC DNA]</scope>
    <source>
        <strain evidence="1 2">2376</strain>
    </source>
</reference>
<gene>
    <name evidence="1" type="ORF">HUK65_06305</name>
</gene>
<dbReference type="EMBL" id="JACBXS010000009">
    <property type="protein sequence ID" value="NYS24599.1"/>
    <property type="molecule type" value="Genomic_DNA"/>
</dbReference>
<evidence type="ECO:0000313" key="1">
    <source>
        <dbReference type="EMBL" id="NYS24599.1"/>
    </source>
</evidence>
<sequence length="73" mass="8192">MRAQTFIDCDALYHLTDGSFARIQNWFDGDKVRLVRASGAVDYLPRRDLSGQVQGCWTGRADLERADMAAGKK</sequence>
<keyword evidence="2" id="KW-1185">Reference proteome</keyword>
<dbReference type="Proteomes" id="UP000529417">
    <property type="component" value="Unassembled WGS sequence"/>
</dbReference>
<comment type="caution">
    <text evidence="1">The sequence shown here is derived from an EMBL/GenBank/DDBJ whole genome shotgun (WGS) entry which is preliminary data.</text>
</comment>
<protein>
    <submittedName>
        <fullName evidence="1">Uncharacterized protein</fullName>
    </submittedName>
</protein>
<accession>A0A7Z0HZ88</accession>
<organism evidence="1 2">
    <name type="scientific">Rhabdonatronobacter sediminivivens</name>
    <dbReference type="NCBI Taxonomy" id="2743469"/>
    <lineage>
        <taxon>Bacteria</taxon>
        <taxon>Pseudomonadati</taxon>
        <taxon>Pseudomonadota</taxon>
        <taxon>Alphaproteobacteria</taxon>
        <taxon>Rhodobacterales</taxon>
        <taxon>Paracoccaceae</taxon>
        <taxon>Rhabdonatronobacter</taxon>
    </lineage>
</organism>
<dbReference type="AlphaFoldDB" id="A0A7Z0HZ88"/>
<name>A0A7Z0HZ88_9RHOB</name>
<proteinExistence type="predicted"/>
<evidence type="ECO:0000313" key="2">
    <source>
        <dbReference type="Proteomes" id="UP000529417"/>
    </source>
</evidence>